<organism evidence="2 3">
    <name type="scientific">Sporotomaculum syntrophicum</name>
    <dbReference type="NCBI Taxonomy" id="182264"/>
    <lineage>
        <taxon>Bacteria</taxon>
        <taxon>Bacillati</taxon>
        <taxon>Bacillota</taxon>
        <taxon>Clostridia</taxon>
        <taxon>Eubacteriales</taxon>
        <taxon>Desulfallaceae</taxon>
        <taxon>Sporotomaculum</taxon>
    </lineage>
</organism>
<dbReference type="OrthoDB" id="1948928at2"/>
<evidence type="ECO:0000313" key="2">
    <source>
        <dbReference type="EMBL" id="KAF1084980.1"/>
    </source>
</evidence>
<proteinExistence type="predicted"/>
<keyword evidence="3" id="KW-1185">Reference proteome</keyword>
<evidence type="ECO:0008006" key="4">
    <source>
        <dbReference type="Google" id="ProtNLM"/>
    </source>
</evidence>
<accession>A0A9D2WPY7</accession>
<dbReference type="EMBL" id="LSRS01000003">
    <property type="protein sequence ID" value="KAF1084980.1"/>
    <property type="molecule type" value="Genomic_DNA"/>
</dbReference>
<keyword evidence="1" id="KW-0812">Transmembrane</keyword>
<dbReference type="Proteomes" id="UP000798488">
    <property type="component" value="Unassembled WGS sequence"/>
</dbReference>
<feature type="transmembrane region" description="Helical" evidence="1">
    <location>
        <begin position="56"/>
        <end position="75"/>
    </location>
</feature>
<protein>
    <recommendedName>
        <fullName evidence="4">DUF4179 domain-containing protein</fullName>
    </recommendedName>
</protein>
<gene>
    <name evidence="2" type="ORF">SPSYN_01116</name>
</gene>
<name>A0A9D2WPY7_9FIRM</name>
<evidence type="ECO:0000313" key="3">
    <source>
        <dbReference type="Proteomes" id="UP000798488"/>
    </source>
</evidence>
<reference evidence="2" key="1">
    <citation type="submission" date="2016-02" db="EMBL/GenBank/DDBJ databases">
        <title>Draft Genome Sequence of Sporotomaculum syntrophicum Strain FB, a Syntrophic Benzoate Degrader.</title>
        <authorList>
            <person name="Nobu M.K."/>
            <person name="Narihiro T."/>
            <person name="Qiu Y.-L."/>
            <person name="Ohashi A."/>
            <person name="Liu W.-T."/>
            <person name="Yuji S."/>
        </authorList>
    </citation>
    <scope>NUCLEOTIDE SEQUENCE</scope>
    <source>
        <strain evidence="2">FB</strain>
    </source>
</reference>
<sequence>MNEDKIIWMLNRLDDDRAEKEIDKLMEGVDFDMESIKRKAVQKLARHNKKSRLRKCLTYAAAVCACFVCVNVVYADEISQAIKLFFNKTPVYSTMVDGKAYYLPERLKLDDQTTVDSFMVASDRMEMELTSDLSEEAIYSIKVVPKNNSGVEYTSGGNSMEGDNKYFLLLLNDKEKNYNFIPAKEYNLLLGGKTFTIALEEAKSLDGTQKLTESAPNANKIDLVTVGASSIERDGKLAVQLIASFKDQDMKLEAFGESKNKISRLTMENLGKNRLTSTGTGLKVGDIYATDEKGSNYKLEKPQDAKTMPITTFVTEAPQGTSLAVNLPALQACYQKKVDSLSINIPKNGMETLNREVDLIAQKAVVQSVERLSPTSARLTFKLNTGNQEFVKTKSFKVYNSDVKKIDSEFNGDTAIMTLEFNKQIDAADLEVSWPNFEINGNWTINLK</sequence>
<keyword evidence="1" id="KW-0472">Membrane</keyword>
<comment type="caution">
    <text evidence="2">The sequence shown here is derived from an EMBL/GenBank/DDBJ whole genome shotgun (WGS) entry which is preliminary data.</text>
</comment>
<keyword evidence="1" id="KW-1133">Transmembrane helix</keyword>
<dbReference type="AlphaFoldDB" id="A0A9D2WPY7"/>
<evidence type="ECO:0000256" key="1">
    <source>
        <dbReference type="SAM" id="Phobius"/>
    </source>
</evidence>
<dbReference type="RefSeq" id="WP_161821515.1">
    <property type="nucleotide sequence ID" value="NZ_LSRS01000003.1"/>
</dbReference>